<dbReference type="Gene3D" id="3.40.50.12780">
    <property type="entry name" value="N-terminal domain of ligase-like"/>
    <property type="match status" value="1"/>
</dbReference>
<protein>
    <recommendedName>
        <fullName evidence="4">Carrier domain-containing protein</fullName>
    </recommendedName>
</protein>
<proteinExistence type="predicted"/>
<dbReference type="Proteomes" id="UP001515480">
    <property type="component" value="Unassembled WGS sequence"/>
</dbReference>
<dbReference type="InterPro" id="IPR001242">
    <property type="entry name" value="Condensation_dom"/>
</dbReference>
<dbReference type="InterPro" id="IPR010071">
    <property type="entry name" value="AA_adenyl_dom"/>
</dbReference>
<keyword evidence="3" id="KW-0436">Ligase</keyword>
<dbReference type="GO" id="GO:0031177">
    <property type="term" value="F:phosphopantetheine binding"/>
    <property type="evidence" value="ECO:0007669"/>
    <property type="project" value="InterPro"/>
</dbReference>
<accession>A0AB34JJJ0</accession>
<dbReference type="PROSITE" id="PS00455">
    <property type="entry name" value="AMP_BINDING"/>
    <property type="match status" value="2"/>
</dbReference>
<dbReference type="InterPro" id="IPR045851">
    <property type="entry name" value="AMP-bd_C_sf"/>
</dbReference>
<reference evidence="5 6" key="1">
    <citation type="journal article" date="2024" name="Science">
        <title>Giant polyketide synthase enzymes in the biosynthesis of giant marine polyether toxins.</title>
        <authorList>
            <person name="Fallon T.R."/>
            <person name="Shende V.V."/>
            <person name="Wierzbicki I.H."/>
            <person name="Pendleton A.L."/>
            <person name="Watervoot N.F."/>
            <person name="Auber R.P."/>
            <person name="Gonzalez D.J."/>
            <person name="Wisecaver J.H."/>
            <person name="Moore B.S."/>
        </authorList>
    </citation>
    <scope>NUCLEOTIDE SEQUENCE [LARGE SCALE GENOMIC DNA]</scope>
    <source>
        <strain evidence="5 6">12B1</strain>
    </source>
</reference>
<dbReference type="GO" id="GO:0016874">
    <property type="term" value="F:ligase activity"/>
    <property type="evidence" value="ECO:0007669"/>
    <property type="project" value="UniProtKB-KW"/>
</dbReference>
<evidence type="ECO:0000256" key="1">
    <source>
        <dbReference type="ARBA" id="ARBA00022450"/>
    </source>
</evidence>
<gene>
    <name evidence="5" type="ORF">AB1Y20_021724</name>
</gene>
<dbReference type="NCBIfam" id="TIGR01733">
    <property type="entry name" value="AA-adenyl-dom"/>
    <property type="match status" value="1"/>
</dbReference>
<dbReference type="SUPFAM" id="SSF47336">
    <property type="entry name" value="ACP-like"/>
    <property type="match status" value="1"/>
</dbReference>
<dbReference type="CDD" id="cd05930">
    <property type="entry name" value="A_NRPS"/>
    <property type="match status" value="1"/>
</dbReference>
<dbReference type="Pfam" id="PF00501">
    <property type="entry name" value="AMP-binding"/>
    <property type="match status" value="2"/>
</dbReference>
<comment type="caution">
    <text evidence="5">The sequence shown here is derived from an EMBL/GenBank/DDBJ whole genome shotgun (WGS) entry which is preliminary data.</text>
</comment>
<organism evidence="5 6">
    <name type="scientific">Prymnesium parvum</name>
    <name type="common">Toxic golden alga</name>
    <dbReference type="NCBI Taxonomy" id="97485"/>
    <lineage>
        <taxon>Eukaryota</taxon>
        <taxon>Haptista</taxon>
        <taxon>Haptophyta</taxon>
        <taxon>Prymnesiophyceae</taxon>
        <taxon>Prymnesiales</taxon>
        <taxon>Prymnesiaceae</taxon>
        <taxon>Prymnesium</taxon>
    </lineage>
</organism>
<dbReference type="InterPro" id="IPR020845">
    <property type="entry name" value="AMP-binding_CS"/>
</dbReference>
<dbReference type="PANTHER" id="PTHR45527">
    <property type="entry name" value="NONRIBOSOMAL PEPTIDE SYNTHETASE"/>
    <property type="match status" value="1"/>
</dbReference>
<dbReference type="InterPro" id="IPR020806">
    <property type="entry name" value="PKS_PP-bd"/>
</dbReference>
<keyword evidence="6" id="KW-1185">Reference proteome</keyword>
<dbReference type="SUPFAM" id="SSF52777">
    <property type="entry name" value="CoA-dependent acyltransferases"/>
    <property type="match status" value="1"/>
</dbReference>
<evidence type="ECO:0000256" key="3">
    <source>
        <dbReference type="ARBA" id="ARBA00022598"/>
    </source>
</evidence>
<dbReference type="InterPro" id="IPR009081">
    <property type="entry name" value="PP-bd_ACP"/>
</dbReference>
<name>A0AB34JJJ0_PRYPA</name>
<dbReference type="GO" id="GO:0005737">
    <property type="term" value="C:cytoplasm"/>
    <property type="evidence" value="ECO:0007669"/>
    <property type="project" value="TreeGrafter"/>
</dbReference>
<keyword evidence="2" id="KW-0597">Phosphoprotein</keyword>
<dbReference type="GO" id="GO:0044550">
    <property type="term" value="P:secondary metabolite biosynthetic process"/>
    <property type="evidence" value="ECO:0007669"/>
    <property type="project" value="TreeGrafter"/>
</dbReference>
<dbReference type="Gene3D" id="3.30.559.30">
    <property type="entry name" value="Nonribosomal peptide synthetase, condensation domain"/>
    <property type="match status" value="1"/>
</dbReference>
<dbReference type="FunFam" id="3.30.300.30:FF:000015">
    <property type="entry name" value="Nonribosomal peptide synthase SidD"/>
    <property type="match status" value="1"/>
</dbReference>
<dbReference type="CDD" id="cd19531">
    <property type="entry name" value="LCL_NRPS-like"/>
    <property type="match status" value="1"/>
</dbReference>
<dbReference type="Gene3D" id="3.40.50.980">
    <property type="match status" value="2"/>
</dbReference>
<dbReference type="InterPro" id="IPR036736">
    <property type="entry name" value="ACP-like_sf"/>
</dbReference>
<dbReference type="SUPFAM" id="SSF56801">
    <property type="entry name" value="Acetyl-CoA synthetase-like"/>
    <property type="match status" value="3"/>
</dbReference>
<evidence type="ECO:0000313" key="5">
    <source>
        <dbReference type="EMBL" id="KAL1522081.1"/>
    </source>
</evidence>
<dbReference type="InterPro" id="IPR000873">
    <property type="entry name" value="AMP-dep_synth/lig_dom"/>
</dbReference>
<dbReference type="Pfam" id="PF00668">
    <property type="entry name" value="Condensation"/>
    <property type="match status" value="1"/>
</dbReference>
<dbReference type="Gene3D" id="2.30.38.10">
    <property type="entry name" value="Luciferase, Domain 3"/>
    <property type="match status" value="2"/>
</dbReference>
<dbReference type="Pfam" id="PF00550">
    <property type="entry name" value="PP-binding"/>
    <property type="match status" value="1"/>
</dbReference>
<evidence type="ECO:0000313" key="6">
    <source>
        <dbReference type="Proteomes" id="UP001515480"/>
    </source>
</evidence>
<sequence length="1372" mass="149891">MSSPIGLLPMLTDDEAFKLRYMFERSANLRGEHLAVIDDTVTLTYAQLNARGDALCDLVLTELDRVKFMLELIDAKMVLTDPVLMVDDEMSSTMTALHLTVLSIQDPRATNGTLSRVPRPVRKFDSVANVIFTSGSSGKPKGVMIQLIGVPGELLIGGAGVARGYIARDDLTAERFLPDPFLDYTSSEAKVGRRIYRTGDLVRWLPNGELEFLGRIDGQVKIRGHRIELGEIDAVLLQQRNVLEATTVVRGDSTSSKRLIAYVAPIAGETLSVLELRTALSRVLAEYMRPERLFFSSGHDVSLESYWARELAGELPVLAIPTDMPRPVAQTFEGRSCSLSIPVPLASSLREIARAEGVTMFTLLLTTWACVLHRYTGQEDLLIGTPMACRSKIELEGVIGYFVNPVCLRIRPSAGVAFTRLLQHTRQTVLGAMLHQDYPFSVLAERLLADAPRDLSRSPLFQSMFSLEQSMDARASSSSCGDLTSFAIGSEGAEVSLGTLKLRALALEQHISQFDLTLSCREVEGEMSSSLQYNAGLFLPSTAQRLLRHFLEMLRAIAADPKCSVGKLPMLNREEKREMLDWGRGRSDYAVPETLVHKLQAQLEATPDALALQAYGSEALSLTYSELHARANGIAREILRLVGPRRTNGATPVAAICTERSLHFVVALLAGLKAGCPYLPLDRTYPRDRLIHMLADSAACVMLTTSTCFAEMKSVCSDNVDILCVDQLHPDSDSTTTVVSLSSLKPDDVAYLVYTSGSTGKPKAIEVPHSSLANLVAWHANEYSVIASDRASHLIGHGFDPINLELWPFLAHGASVHVVPEARRADPTALLQFIREAKITICLLPTPLAELALHMRWPEGCEQFRVLYTGGEKLKAGATPAGAPHFRFDNHYGPAECTVMATVHTLRPKELHPPIGKPIGRALLYVVSPGSFELQPIGVAGELLIGGSLVAKGYVGRAKLTAEKFVPDAFANASGEVGRVYRTGDLVRWVPSGELEFLGRIDGQVKIRGHRIELGEIEAALLAVGFDAAAVIDVSVGDGDKKLAAYVVGSGPIEAGADNDNSSPTIKWRRTAATTRRLLAEHLAEYMLPSSYMHLESLPLTSNQKVDRSKLPKPTFDDLDIVDIEEILPSETPSTNTEELLRAEFSELLGVEVSRIGVRSSFFALGGHSIAAARLAARCAAVFHVELPLPMVFSHPRLGRIVGHSISGSCNTDDFLFRMLKGCVQLGSYPSFQWVERAAPVDFVSSAIVAISMTAHCTSHFAYHQVHSEAFKWTDLFKWTAALGYRLECVELDVWVSQLESERDSGESSNAMLPLLPLLKEVGLEADVPLFSCENTLAALANTNVRCPPMDAALWARFIGAMQKQGFLHLPS</sequence>
<dbReference type="PANTHER" id="PTHR45527:SF1">
    <property type="entry name" value="FATTY ACID SYNTHASE"/>
    <property type="match status" value="1"/>
</dbReference>
<feature type="domain" description="Carrier" evidence="4">
    <location>
        <begin position="1132"/>
        <end position="1209"/>
    </location>
</feature>
<dbReference type="SMART" id="SM00823">
    <property type="entry name" value="PKS_PP"/>
    <property type="match status" value="1"/>
</dbReference>
<dbReference type="InterPro" id="IPR042099">
    <property type="entry name" value="ANL_N_sf"/>
</dbReference>
<evidence type="ECO:0000259" key="4">
    <source>
        <dbReference type="PROSITE" id="PS50075"/>
    </source>
</evidence>
<dbReference type="Gene3D" id="3.40.50.720">
    <property type="entry name" value="NAD(P)-binding Rossmann-like Domain"/>
    <property type="match status" value="1"/>
</dbReference>
<dbReference type="PROSITE" id="PS50075">
    <property type="entry name" value="CARRIER"/>
    <property type="match status" value="1"/>
</dbReference>
<dbReference type="EMBL" id="JBGBPQ010000007">
    <property type="protein sequence ID" value="KAL1522081.1"/>
    <property type="molecule type" value="Genomic_DNA"/>
</dbReference>
<dbReference type="GO" id="GO:0043041">
    <property type="term" value="P:amino acid activation for nonribosomal peptide biosynthetic process"/>
    <property type="evidence" value="ECO:0007669"/>
    <property type="project" value="TreeGrafter"/>
</dbReference>
<evidence type="ECO:0000256" key="2">
    <source>
        <dbReference type="ARBA" id="ARBA00022553"/>
    </source>
</evidence>
<keyword evidence="1" id="KW-0596">Phosphopantetheine</keyword>
<dbReference type="Gene3D" id="3.30.300.30">
    <property type="match status" value="2"/>
</dbReference>